<reference evidence="4 5" key="1">
    <citation type="submission" date="2018-02" db="EMBL/GenBank/DDBJ databases">
        <authorList>
            <person name="Cohen D.B."/>
            <person name="Kent A.D."/>
        </authorList>
    </citation>
    <scope>NUCLEOTIDE SEQUENCE [LARGE SCALE GENOMIC DNA]</scope>
    <source>
        <strain evidence="4">CIP109753</strain>
    </source>
</reference>
<keyword evidence="2" id="KW-1133">Transmembrane helix</keyword>
<dbReference type="AlphaFoldDB" id="A0A2N9P939"/>
<dbReference type="RefSeq" id="WP_105195710.1">
    <property type="nucleotide sequence ID" value="NZ_OLKH01000074.1"/>
</dbReference>
<evidence type="ECO:0000259" key="3">
    <source>
        <dbReference type="Pfam" id="PF02719"/>
    </source>
</evidence>
<dbReference type="CDD" id="cd05237">
    <property type="entry name" value="UDP_invert_4-6DH_SDR_e"/>
    <property type="match status" value="1"/>
</dbReference>
<dbReference type="Pfam" id="PF02719">
    <property type="entry name" value="Polysacc_synt_2"/>
    <property type="match status" value="1"/>
</dbReference>
<feature type="transmembrane region" description="Helical" evidence="2">
    <location>
        <begin position="61"/>
        <end position="80"/>
    </location>
</feature>
<evidence type="ECO:0000256" key="2">
    <source>
        <dbReference type="SAM" id="Phobius"/>
    </source>
</evidence>
<keyword evidence="2" id="KW-0472">Membrane</keyword>
<dbReference type="InterPro" id="IPR036291">
    <property type="entry name" value="NAD(P)-bd_dom_sf"/>
</dbReference>
<feature type="domain" description="Polysaccharide biosynthesis protein CapD-like" evidence="3">
    <location>
        <begin position="307"/>
        <end position="597"/>
    </location>
</feature>
<dbReference type="Proteomes" id="UP000238180">
    <property type="component" value="Unassembled WGS sequence"/>
</dbReference>
<dbReference type="EC" id="4.2.1.135" evidence="4"/>
<dbReference type="GO" id="GO:0016829">
    <property type="term" value="F:lyase activity"/>
    <property type="evidence" value="ECO:0007669"/>
    <property type="project" value="UniProtKB-KW"/>
</dbReference>
<dbReference type="InterPro" id="IPR003869">
    <property type="entry name" value="Polysac_CapD-like"/>
</dbReference>
<dbReference type="EMBL" id="OLKH01000074">
    <property type="protein sequence ID" value="SPE76855.1"/>
    <property type="molecule type" value="Genomic_DNA"/>
</dbReference>
<dbReference type="Gene3D" id="3.40.50.720">
    <property type="entry name" value="NAD(P)-binding Rossmann-like Domain"/>
    <property type="match status" value="2"/>
</dbReference>
<gene>
    <name evidence="4" type="primary">pglF</name>
    <name evidence="4" type="ORF">FLACOL_00844</name>
</gene>
<proteinExistence type="inferred from homology"/>
<dbReference type="PANTHER" id="PTHR43318:SF1">
    <property type="entry name" value="POLYSACCHARIDE BIOSYNTHESIS PROTEIN EPSC-RELATED"/>
    <property type="match status" value="1"/>
</dbReference>
<keyword evidence="2" id="KW-0812">Transmembrane</keyword>
<feature type="transmembrane region" description="Helical" evidence="2">
    <location>
        <begin position="92"/>
        <end position="112"/>
    </location>
</feature>
<dbReference type="SUPFAM" id="SSF51735">
    <property type="entry name" value="NAD(P)-binding Rossmann-fold domains"/>
    <property type="match status" value="1"/>
</dbReference>
<feature type="transmembrane region" description="Helical" evidence="2">
    <location>
        <begin position="124"/>
        <end position="144"/>
    </location>
</feature>
<protein>
    <submittedName>
        <fullName evidence="4">UDP-N-acetyl-alpha-D-glucosamine C6 dehydratase</fullName>
        <ecNumber evidence="4">4.2.1.135</ecNumber>
    </submittedName>
</protein>
<name>A0A2N9P939_9FLAO</name>
<comment type="similarity">
    <text evidence="1">Belongs to the polysaccharide synthase family.</text>
</comment>
<dbReference type="PANTHER" id="PTHR43318">
    <property type="entry name" value="UDP-N-ACETYLGLUCOSAMINE 4,6-DEHYDRATASE"/>
    <property type="match status" value="1"/>
</dbReference>
<feature type="transmembrane region" description="Helical" evidence="2">
    <location>
        <begin position="28"/>
        <end position="49"/>
    </location>
</feature>
<evidence type="ECO:0000313" key="5">
    <source>
        <dbReference type="Proteomes" id="UP000238180"/>
    </source>
</evidence>
<organism evidence="4 5">
    <name type="scientific">Flavobacterium columnare</name>
    <dbReference type="NCBI Taxonomy" id="996"/>
    <lineage>
        <taxon>Bacteria</taxon>
        <taxon>Pseudomonadati</taxon>
        <taxon>Bacteroidota</taxon>
        <taxon>Flavobacteriia</taxon>
        <taxon>Flavobacteriales</taxon>
        <taxon>Flavobacteriaceae</taxon>
        <taxon>Flavobacterium</taxon>
    </lineage>
</organism>
<evidence type="ECO:0000256" key="1">
    <source>
        <dbReference type="ARBA" id="ARBA00007430"/>
    </source>
</evidence>
<evidence type="ECO:0000313" key="4">
    <source>
        <dbReference type="EMBL" id="SPE76855.1"/>
    </source>
</evidence>
<dbReference type="InterPro" id="IPR051203">
    <property type="entry name" value="Polysaccharide_Synthase-Rel"/>
</dbReference>
<accession>A0A2N9P939</accession>
<keyword evidence="4" id="KW-0456">Lyase</keyword>
<sequence>MRKYLNKKINHKILSKINLSNIGYLPRWFVLFLDILVISFATGLTYYLFKGINLKFITTQYEGIKIPLYFFVNIFFFWIFKTYSGIIRHSSIVDAVKIFFAQFFSFSTLVIIDAFSKTFLYVDLYFTTALLVNSFIVFCLLFFYRVLVKKIFEIYFSNILVGKQEVLLIYGSDANAIAVANALLSEIPKRFHIKGFIDKYQSNDSKRALGLPIFCVKENLVELFEENVVSGLVIADKSLTREEQIQLVDECLEIGIKVFTVPLVSDWEDQKEISKKIKNFEIEDLLDRKPIILNNNAISLTHTNKTVLITGAAGSIGSEIVRQVIDFKPNVLLLIDQAESPLHNLLIELDKYDTSSIEIIAKVADIRDKERLDIIFKRYLPNIIYHAAAYKHVPLMEENPSQAIFVNVMGTSNLADLAVQYKVERFVMVSTDKAVNPSNVMGASKRIAEKYVQSLHFELLKKNIKTTKFITTRFGNVLGSNGSVVPLFTKQISEGGPVTITHKDIIRYFMTIPEACQLVLEAGTMGSGGEIYIFDMGKPVKIYNLAEKMIRLAGLIPNVDIQIKEIGLRPGEKLYEELLKDDSKTLPTHHEKILVAQDVIEDYERVKENIQLLIDTTFKYSNHNIVKYMKMIVPEFKSLNSDYEILDKN</sequence>